<protein>
    <submittedName>
        <fullName evidence="2">Uncharacterized protein</fullName>
    </submittedName>
</protein>
<keyword evidence="1" id="KW-0812">Transmembrane</keyword>
<proteinExistence type="predicted"/>
<evidence type="ECO:0000313" key="3">
    <source>
        <dbReference type="Proteomes" id="UP000182624"/>
    </source>
</evidence>
<evidence type="ECO:0000313" key="2">
    <source>
        <dbReference type="EMBL" id="SFQ28646.1"/>
    </source>
</evidence>
<dbReference type="RefSeq" id="WP_074890853.1">
    <property type="nucleotide sequence ID" value="NZ_FOXO01000029.1"/>
</dbReference>
<keyword evidence="1" id="KW-0472">Membrane</keyword>
<dbReference type="AlphaFoldDB" id="A0A1I5X9X6"/>
<keyword evidence="3" id="KW-1185">Reference proteome</keyword>
<dbReference type="EMBL" id="FOXO01000029">
    <property type="protein sequence ID" value="SFQ28646.1"/>
    <property type="molecule type" value="Genomic_DNA"/>
</dbReference>
<feature type="transmembrane region" description="Helical" evidence="1">
    <location>
        <begin position="7"/>
        <end position="26"/>
    </location>
</feature>
<dbReference type="Proteomes" id="UP000182624">
    <property type="component" value="Unassembled WGS sequence"/>
</dbReference>
<accession>A0A1I5X9X6</accession>
<dbReference type="OrthoDB" id="2004070at2"/>
<keyword evidence="1" id="KW-1133">Transmembrane helix</keyword>
<organism evidence="2 3">
    <name type="scientific">Butyrivibrio proteoclasticus</name>
    <dbReference type="NCBI Taxonomy" id="43305"/>
    <lineage>
        <taxon>Bacteria</taxon>
        <taxon>Bacillati</taxon>
        <taxon>Bacillota</taxon>
        <taxon>Clostridia</taxon>
        <taxon>Lachnospirales</taxon>
        <taxon>Lachnospiraceae</taxon>
        <taxon>Butyrivibrio</taxon>
    </lineage>
</organism>
<reference evidence="3" key="1">
    <citation type="submission" date="2016-10" db="EMBL/GenBank/DDBJ databases">
        <authorList>
            <person name="Varghese N."/>
            <person name="Submissions S."/>
        </authorList>
    </citation>
    <scope>NUCLEOTIDE SEQUENCE [LARGE SCALE GENOMIC DNA]</scope>
    <source>
        <strain evidence="3">P18</strain>
    </source>
</reference>
<name>A0A1I5X9X6_9FIRM</name>
<evidence type="ECO:0000256" key="1">
    <source>
        <dbReference type="SAM" id="Phobius"/>
    </source>
</evidence>
<sequence>MRRFSGIFLAIPITFVFIFMLNIMLYTTVPFYREALNGALGKEDIPVVEASNEPVIYADEITEIEDATTATAEGVTAVAVTDSTKEDAEKGPEKVIIDKVYYEDCGTGKGYWVITYNDGSRIVE</sequence>
<gene>
    <name evidence="2" type="ORF">SAMN04487928_12946</name>
</gene>